<keyword evidence="4" id="KW-0378">Hydrolase</keyword>
<evidence type="ECO:0000256" key="1">
    <source>
        <dbReference type="ARBA" id="ARBA00022676"/>
    </source>
</evidence>
<dbReference type="InterPro" id="IPR007184">
    <property type="entry name" value="Mannoside_phosphorylase"/>
</dbReference>
<dbReference type="STRING" id="1642647.PSM36_1211"/>
<dbReference type="Proteomes" id="UP000187464">
    <property type="component" value="Chromosome I"/>
</dbReference>
<dbReference type="Gene3D" id="2.115.10.20">
    <property type="entry name" value="Glycosyl hydrolase domain, family 43"/>
    <property type="match status" value="1"/>
</dbReference>
<dbReference type="EMBL" id="LT605205">
    <property type="protein sequence ID" value="SCD20035.1"/>
    <property type="molecule type" value="Genomic_DNA"/>
</dbReference>
<comment type="similarity">
    <text evidence="3">Belongs to the glycosyl hydrolase 130 family.</text>
</comment>
<sequence length="479" mass="54982">MNRLPIKILPSSRRTLVRPFVPSSDSQVEHILFRVFSTSKEDRNRILESIYDRIEVPLEMTKNIFRRHYEHVKHRIPTNLEMTDEDKQFIGAFFTQQYSLESTALFNPSIVPHPVQDKEGALRFIISLRAIGEGHISSITFMEGEVDARYNITLADNSPVIHEPERTEHLYDREVVLKKSHELGILTNLNRPLFDMLPDEFSFEDLTVAMHKIVRGNTFTSREELQVSLNNVQTLVLSNFTLHFTSDDITERAIYPASPSQSNGLEDARFVQFTRDDGSKVYYATFTAYNGKTIMPEMLETEDFKEFKVSTLSGPAVKNKGMALFPRKVNGHYMMLGRQDNESLYIMKSDNLYFWYDYQPLLKPTYDWELIQIGNCGSPIEIDEGWLVLTHGVGPVRTYSLGAVLLDKEDPRVVTRRLKEPLLTPAKEERSGYVPNVIYTCGAMVVNRTLILPYAIADVVTTFATVSVDELMDKMIEIK</sequence>
<evidence type="ECO:0000256" key="2">
    <source>
        <dbReference type="ARBA" id="ARBA00022679"/>
    </source>
</evidence>
<dbReference type="SUPFAM" id="SSF75005">
    <property type="entry name" value="Arabinanase/levansucrase/invertase"/>
    <property type="match status" value="1"/>
</dbReference>
<dbReference type="KEGG" id="psac:PSM36_1211"/>
<keyword evidence="5" id="KW-1185">Reference proteome</keyword>
<dbReference type="CDD" id="cd18613">
    <property type="entry name" value="GH130"/>
    <property type="match status" value="1"/>
</dbReference>
<dbReference type="PANTHER" id="PTHR34106">
    <property type="entry name" value="GLYCOSIDASE"/>
    <property type="match status" value="1"/>
</dbReference>
<evidence type="ECO:0000313" key="5">
    <source>
        <dbReference type="Proteomes" id="UP000187464"/>
    </source>
</evidence>
<evidence type="ECO:0000256" key="3">
    <source>
        <dbReference type="ARBA" id="ARBA00024356"/>
    </source>
</evidence>
<dbReference type="InterPro" id="IPR023296">
    <property type="entry name" value="Glyco_hydro_beta-prop_sf"/>
</dbReference>
<proteinExistence type="inferred from homology"/>
<dbReference type="Pfam" id="PF04041">
    <property type="entry name" value="Glyco_hydro_130"/>
    <property type="match status" value="1"/>
</dbReference>
<keyword evidence="2" id="KW-0808">Transferase</keyword>
<dbReference type="PANTHER" id="PTHR34106:SF4">
    <property type="entry name" value="BLL5143 PROTEIN"/>
    <property type="match status" value="1"/>
</dbReference>
<dbReference type="GO" id="GO:0016787">
    <property type="term" value="F:hydrolase activity"/>
    <property type="evidence" value="ECO:0007669"/>
    <property type="project" value="UniProtKB-KW"/>
</dbReference>
<protein>
    <submittedName>
        <fullName evidence="4">Glycosyl hydrolase family 43</fullName>
    </submittedName>
</protein>
<keyword evidence="1" id="KW-0328">Glycosyltransferase</keyword>
<reference evidence="4 5" key="1">
    <citation type="submission" date="2016-08" db="EMBL/GenBank/DDBJ databases">
        <authorList>
            <person name="Seilhamer J.J."/>
        </authorList>
    </citation>
    <scope>NUCLEOTIDE SEQUENCE [LARGE SCALE GENOMIC DNA]</scope>
    <source>
        <strain evidence="4">M3/6</strain>
    </source>
</reference>
<evidence type="ECO:0000313" key="4">
    <source>
        <dbReference type="EMBL" id="SCD20035.1"/>
    </source>
</evidence>
<accession>A0A1R3T7X8</accession>
<organism evidence="4 5">
    <name type="scientific">Proteiniphilum saccharofermentans</name>
    <dbReference type="NCBI Taxonomy" id="1642647"/>
    <lineage>
        <taxon>Bacteria</taxon>
        <taxon>Pseudomonadati</taxon>
        <taxon>Bacteroidota</taxon>
        <taxon>Bacteroidia</taxon>
        <taxon>Bacteroidales</taxon>
        <taxon>Dysgonomonadaceae</taxon>
        <taxon>Proteiniphilum</taxon>
    </lineage>
</organism>
<name>A0A1R3T7X8_9BACT</name>
<dbReference type="AlphaFoldDB" id="A0A1R3T7X8"/>
<dbReference type="GO" id="GO:0016757">
    <property type="term" value="F:glycosyltransferase activity"/>
    <property type="evidence" value="ECO:0007669"/>
    <property type="project" value="UniProtKB-KW"/>
</dbReference>
<gene>
    <name evidence="4" type="ORF">PSM36_1211</name>
</gene>